<dbReference type="AlphaFoldDB" id="A0AAW0R1H8"/>
<feature type="compositionally biased region" description="Basic and acidic residues" evidence="1">
    <location>
        <begin position="100"/>
        <end position="110"/>
    </location>
</feature>
<feature type="compositionally biased region" description="Polar residues" evidence="1">
    <location>
        <begin position="114"/>
        <end position="123"/>
    </location>
</feature>
<protein>
    <submittedName>
        <fullName evidence="2">Uncharacterized protein</fullName>
    </submittedName>
</protein>
<name>A0AAW0R1H8_9PEZI</name>
<keyword evidence="3" id="KW-1185">Reference proteome</keyword>
<feature type="compositionally biased region" description="Low complexity" evidence="1">
    <location>
        <begin position="47"/>
        <end position="60"/>
    </location>
</feature>
<sequence>MEFFKSFGRKRQSKAVTPLAAAATTTAVVVDTGQHPKAKSDESLPPQQQGRRNQQQQVNGSSTSISITGPAFRQVRWGESTSSPTSSNPVSLPETAGGCGEERSPSDKGRQGPITATANSNSPARLDDCKIRITRSSSLESLTQQHHHFYSPIGDTDYGEPSPLFLTTPEKDHYIATSLSDHEDQLEPLPSPRPLVESFAIDVRTHSQKPSLGRRGAIYVSPKRQRHEKSLSLLVGGSAKEEHRGRILDDINGSRSVPASRDPSPPKSAFLGNNIKRWEALLAQQTAALEEVQATVSSMMGRQVQQGGEEEEQGIIDNGEPSGIGNQANEEAVEAVRRLGRGEFQAVFTDFERAHTRSATQQIQRQRTKSPDAIASAEQTNESVTSRHRSRSI</sequence>
<dbReference type="Proteomes" id="UP001392437">
    <property type="component" value="Unassembled WGS sequence"/>
</dbReference>
<evidence type="ECO:0000313" key="2">
    <source>
        <dbReference type="EMBL" id="KAK8121028.1"/>
    </source>
</evidence>
<evidence type="ECO:0000313" key="3">
    <source>
        <dbReference type="Proteomes" id="UP001392437"/>
    </source>
</evidence>
<feature type="region of interest" description="Disordered" evidence="1">
    <location>
        <begin position="27"/>
        <end position="127"/>
    </location>
</feature>
<evidence type="ECO:0000256" key="1">
    <source>
        <dbReference type="SAM" id="MobiDB-lite"/>
    </source>
</evidence>
<accession>A0AAW0R1H8</accession>
<organism evidence="2 3">
    <name type="scientific">Apiospora kogelbergensis</name>
    <dbReference type="NCBI Taxonomy" id="1337665"/>
    <lineage>
        <taxon>Eukaryota</taxon>
        <taxon>Fungi</taxon>
        <taxon>Dikarya</taxon>
        <taxon>Ascomycota</taxon>
        <taxon>Pezizomycotina</taxon>
        <taxon>Sordariomycetes</taxon>
        <taxon>Xylariomycetidae</taxon>
        <taxon>Amphisphaeriales</taxon>
        <taxon>Apiosporaceae</taxon>
        <taxon>Apiospora</taxon>
    </lineage>
</organism>
<comment type="caution">
    <text evidence="2">The sequence shown here is derived from an EMBL/GenBank/DDBJ whole genome shotgun (WGS) entry which is preliminary data.</text>
</comment>
<reference evidence="2 3" key="1">
    <citation type="submission" date="2023-01" db="EMBL/GenBank/DDBJ databases">
        <title>Analysis of 21 Apiospora genomes using comparative genomics revels a genus with tremendous synthesis potential of carbohydrate active enzymes and secondary metabolites.</title>
        <authorList>
            <person name="Sorensen T."/>
        </authorList>
    </citation>
    <scope>NUCLEOTIDE SEQUENCE [LARGE SCALE GENOMIC DNA]</scope>
    <source>
        <strain evidence="2 3">CBS 117206</strain>
    </source>
</reference>
<dbReference type="EMBL" id="JAQQWP010000004">
    <property type="protein sequence ID" value="KAK8121028.1"/>
    <property type="molecule type" value="Genomic_DNA"/>
</dbReference>
<proteinExistence type="predicted"/>
<feature type="region of interest" description="Disordered" evidence="1">
    <location>
        <begin position="1"/>
        <end position="20"/>
    </location>
</feature>
<feature type="compositionally biased region" description="Low complexity" evidence="1">
    <location>
        <begin position="80"/>
        <end position="91"/>
    </location>
</feature>
<gene>
    <name evidence="2" type="ORF">PG999_005148</name>
</gene>
<feature type="region of interest" description="Disordered" evidence="1">
    <location>
        <begin position="352"/>
        <end position="393"/>
    </location>
</feature>